<dbReference type="InterPro" id="IPR036921">
    <property type="entry name" value="PurM-like_N_sf"/>
</dbReference>
<name>A0A1G2LCK2_9BACT</name>
<dbReference type="GO" id="GO:0046084">
    <property type="term" value="P:adenine biosynthetic process"/>
    <property type="evidence" value="ECO:0007669"/>
    <property type="project" value="TreeGrafter"/>
</dbReference>
<dbReference type="Proteomes" id="UP000178977">
    <property type="component" value="Unassembled WGS sequence"/>
</dbReference>
<evidence type="ECO:0000313" key="2">
    <source>
        <dbReference type="Proteomes" id="UP000178977"/>
    </source>
</evidence>
<dbReference type="InterPro" id="IPR036676">
    <property type="entry name" value="PurM-like_C_sf"/>
</dbReference>
<protein>
    <recommendedName>
        <fullName evidence="3">Phosphoribosylformylglycinamidine cyclo-ligase</fullName>
    </recommendedName>
</protein>
<sequence length="398" mass="43548">MAVAVLWFFSNCGERTTANKEAAMSQYAEAGVDPSKIASFKELMGEVGRKTRHLAPQRRNVEIISVRNSHGGIWQYAGVYSEQPIWNGTDEILGHLSLIAEAIYQKTGKSYHDRVARAAGLIIAVDVIAHGGMPFVWLDTVQASSSDWFRDPVRSQDYACGCLELCREIGCSLPAGESAATRYLVRPPEEIAPAGALFSGFMCGVIHPGSHVIAGDRRPGNRILGIPSTGVHTNGSSLLIAKALAMPQGFMTEIERGRTFGEEILTPMRSYVQFVEALLNAGVRINEILPGTGDGVAKLGVDKRPFDYHIERWVPESEIPLALRYIRDELGIPRAEYYGTFNAGIGLYLFVDSQHVGRIQGISRQFGFPAYNLGRVVAGSRKIHLEFEGGLVLEAPDE</sequence>
<dbReference type="EMBL" id="MHQT01000028">
    <property type="protein sequence ID" value="OHA09274.1"/>
    <property type="molecule type" value="Genomic_DNA"/>
</dbReference>
<accession>A0A1G2LCK2</accession>
<dbReference type="GO" id="GO:0005829">
    <property type="term" value="C:cytosol"/>
    <property type="evidence" value="ECO:0007669"/>
    <property type="project" value="TreeGrafter"/>
</dbReference>
<comment type="caution">
    <text evidence="1">The sequence shown here is derived from an EMBL/GenBank/DDBJ whole genome shotgun (WGS) entry which is preliminary data.</text>
</comment>
<dbReference type="SUPFAM" id="SSF56042">
    <property type="entry name" value="PurM C-terminal domain-like"/>
    <property type="match status" value="1"/>
</dbReference>
<dbReference type="STRING" id="1802281.A3A44_03545"/>
<dbReference type="InterPro" id="IPR004733">
    <property type="entry name" value="PurM_cligase"/>
</dbReference>
<reference evidence="1 2" key="1">
    <citation type="journal article" date="2016" name="Nat. Commun.">
        <title>Thousands of microbial genomes shed light on interconnected biogeochemical processes in an aquifer system.</title>
        <authorList>
            <person name="Anantharaman K."/>
            <person name="Brown C.T."/>
            <person name="Hug L.A."/>
            <person name="Sharon I."/>
            <person name="Castelle C.J."/>
            <person name="Probst A.J."/>
            <person name="Thomas B.C."/>
            <person name="Singh A."/>
            <person name="Wilkins M.J."/>
            <person name="Karaoz U."/>
            <person name="Brodie E.L."/>
            <person name="Williams K.H."/>
            <person name="Hubbard S.S."/>
            <person name="Banfield J.F."/>
        </authorList>
    </citation>
    <scope>NUCLEOTIDE SEQUENCE [LARGE SCALE GENOMIC DNA]</scope>
</reference>
<evidence type="ECO:0008006" key="3">
    <source>
        <dbReference type="Google" id="ProtNLM"/>
    </source>
</evidence>
<dbReference type="PANTHER" id="PTHR10520">
    <property type="entry name" value="TRIFUNCTIONAL PURINE BIOSYNTHETIC PROTEIN ADENOSINE-3-RELATED"/>
    <property type="match status" value="1"/>
</dbReference>
<proteinExistence type="predicted"/>
<dbReference type="PANTHER" id="PTHR10520:SF12">
    <property type="entry name" value="TRIFUNCTIONAL PURINE BIOSYNTHETIC PROTEIN ADENOSINE-3"/>
    <property type="match status" value="1"/>
</dbReference>
<organism evidence="1 2">
    <name type="scientific">Candidatus Sungbacteria bacterium RIFCSPLOWO2_01_FULL_60_25</name>
    <dbReference type="NCBI Taxonomy" id="1802281"/>
    <lineage>
        <taxon>Bacteria</taxon>
        <taxon>Candidatus Sungiibacteriota</taxon>
    </lineage>
</organism>
<gene>
    <name evidence="1" type="ORF">A3A44_03545</name>
</gene>
<dbReference type="GO" id="GO:0004641">
    <property type="term" value="F:phosphoribosylformylglycinamidine cyclo-ligase activity"/>
    <property type="evidence" value="ECO:0007669"/>
    <property type="project" value="InterPro"/>
</dbReference>
<dbReference type="Gene3D" id="3.30.1330.10">
    <property type="entry name" value="PurM-like, N-terminal domain"/>
    <property type="match status" value="1"/>
</dbReference>
<dbReference type="GO" id="GO:0006189">
    <property type="term" value="P:'de novo' IMP biosynthetic process"/>
    <property type="evidence" value="ECO:0007669"/>
    <property type="project" value="InterPro"/>
</dbReference>
<dbReference type="Gene3D" id="3.90.650.10">
    <property type="entry name" value="PurM-like C-terminal domain"/>
    <property type="match status" value="1"/>
</dbReference>
<dbReference type="GO" id="GO:0004637">
    <property type="term" value="F:phosphoribosylamine-glycine ligase activity"/>
    <property type="evidence" value="ECO:0007669"/>
    <property type="project" value="TreeGrafter"/>
</dbReference>
<evidence type="ECO:0000313" key="1">
    <source>
        <dbReference type="EMBL" id="OHA09274.1"/>
    </source>
</evidence>
<dbReference type="AlphaFoldDB" id="A0A1G2LCK2"/>